<dbReference type="Proteomes" id="UP000008312">
    <property type="component" value="Unassembled WGS sequence"/>
</dbReference>
<dbReference type="InterPro" id="IPR036322">
    <property type="entry name" value="WD40_repeat_dom_sf"/>
</dbReference>
<dbReference type="Gene3D" id="2.130.10.10">
    <property type="entry name" value="YVTN repeat-like/Quinoprotein amine dehydrogenase"/>
    <property type="match status" value="1"/>
</dbReference>
<evidence type="ECO:0000256" key="4">
    <source>
        <dbReference type="ARBA" id="ARBA00022927"/>
    </source>
</evidence>
<dbReference type="GO" id="GO:0016020">
    <property type="term" value="C:membrane"/>
    <property type="evidence" value="ECO:0007669"/>
    <property type="project" value="TreeGrafter"/>
</dbReference>
<dbReference type="Pfam" id="PF00780">
    <property type="entry name" value="CNH"/>
    <property type="match status" value="1"/>
</dbReference>
<evidence type="ECO:0000259" key="5">
    <source>
        <dbReference type="PROSITE" id="PS50219"/>
    </source>
</evidence>
<organism evidence="6">
    <name type="scientific">Blastocystis hominis</name>
    <dbReference type="NCBI Taxonomy" id="12968"/>
    <lineage>
        <taxon>Eukaryota</taxon>
        <taxon>Sar</taxon>
        <taxon>Stramenopiles</taxon>
        <taxon>Bigyra</taxon>
        <taxon>Opalozoa</taxon>
        <taxon>Opalinata</taxon>
        <taxon>Blastocystidae</taxon>
        <taxon>Blastocystis</taxon>
    </lineage>
</organism>
<dbReference type="OrthoDB" id="8169718at2759"/>
<dbReference type="InterPro" id="IPR001180">
    <property type="entry name" value="CNH_dom"/>
</dbReference>
<gene>
    <name evidence="6" type="ORF">GSBLH_T00000692001</name>
</gene>
<dbReference type="InterPro" id="IPR015943">
    <property type="entry name" value="WD40/YVTN_repeat-like_dom_sf"/>
</dbReference>
<evidence type="ECO:0000256" key="1">
    <source>
        <dbReference type="ARBA" id="ARBA00004496"/>
    </source>
</evidence>
<evidence type="ECO:0000256" key="3">
    <source>
        <dbReference type="ARBA" id="ARBA00022490"/>
    </source>
</evidence>
<proteinExistence type="predicted"/>
<dbReference type="GO" id="GO:0006914">
    <property type="term" value="P:autophagy"/>
    <property type="evidence" value="ECO:0007669"/>
    <property type="project" value="TreeGrafter"/>
</dbReference>
<dbReference type="PROSITE" id="PS50219">
    <property type="entry name" value="CNH"/>
    <property type="match status" value="1"/>
</dbReference>
<dbReference type="PANTHER" id="PTHR12894">
    <property type="entry name" value="CNH DOMAIN CONTAINING"/>
    <property type="match status" value="1"/>
</dbReference>
<keyword evidence="3" id="KW-0963">Cytoplasm</keyword>
<comment type="subcellular location">
    <subcellularLocation>
        <location evidence="1">Cytoplasm</location>
    </subcellularLocation>
</comment>
<feature type="domain" description="CNH" evidence="5">
    <location>
        <begin position="16"/>
        <end position="301"/>
    </location>
</feature>
<dbReference type="EMBL" id="FN668639">
    <property type="protein sequence ID" value="CBK20343.2"/>
    <property type="molecule type" value="Genomic_DNA"/>
</dbReference>
<dbReference type="GeneID" id="24917990"/>
<dbReference type="GO" id="GO:0034058">
    <property type="term" value="P:endosomal vesicle fusion"/>
    <property type="evidence" value="ECO:0007669"/>
    <property type="project" value="TreeGrafter"/>
</dbReference>
<protein>
    <recommendedName>
        <fullName evidence="5">CNH domain-containing protein</fullName>
    </recommendedName>
</protein>
<reference evidence="6" key="1">
    <citation type="submission" date="2010-02" db="EMBL/GenBank/DDBJ databases">
        <title>Sequencing and annotation of the Blastocystis hominis genome.</title>
        <authorList>
            <person name="Wincker P."/>
        </authorList>
    </citation>
    <scope>NUCLEOTIDE SEQUENCE</scope>
    <source>
        <strain evidence="6">Singapore isolate B</strain>
    </source>
</reference>
<dbReference type="RefSeq" id="XP_012894391.1">
    <property type="nucleotide sequence ID" value="XM_013038937.1"/>
</dbReference>
<keyword evidence="4" id="KW-0653">Protein transport</keyword>
<dbReference type="GO" id="GO:0005737">
    <property type="term" value="C:cytoplasm"/>
    <property type="evidence" value="ECO:0007669"/>
    <property type="project" value="UniProtKB-SubCell"/>
</dbReference>
<evidence type="ECO:0000313" key="7">
    <source>
        <dbReference type="Proteomes" id="UP000008312"/>
    </source>
</evidence>
<dbReference type="GO" id="GO:0015031">
    <property type="term" value="P:protein transport"/>
    <property type="evidence" value="ECO:0007669"/>
    <property type="project" value="UniProtKB-KW"/>
</dbReference>
<dbReference type="AlphaFoldDB" id="D8LXN8"/>
<dbReference type="PANTHER" id="PTHR12894:SF27">
    <property type="entry name" value="TRANSFORMING GROWTH FACTOR-BETA RECEPTOR-ASSOCIATED PROTEIN 1"/>
    <property type="match status" value="1"/>
</dbReference>
<dbReference type="SUPFAM" id="SSF50978">
    <property type="entry name" value="WD40 repeat-like"/>
    <property type="match status" value="1"/>
</dbReference>
<evidence type="ECO:0000256" key="2">
    <source>
        <dbReference type="ARBA" id="ARBA00022448"/>
    </source>
</evidence>
<keyword evidence="2" id="KW-0813">Transport</keyword>
<accession>D8LXN8</accession>
<evidence type="ECO:0000313" key="6">
    <source>
        <dbReference type="EMBL" id="CBK20343.2"/>
    </source>
</evidence>
<name>D8LXN8_BLAHO</name>
<sequence>MSIQVFDVVKIVTVSRNKIVSVTAAGDRVFVSCKDGNLLVYQLENTEPIHFSEKMTIPHFSDSKKGVYMMKSVLKWNLLLTLTDKGISIHKLDSLDKIGILPNSMGSTFFTLDESRHIIVAAIKKKLLVYQLRDGLQVSQTLLKEIILPDPVVCMSFLNSLLFVGTKRQYCLVDINQGRSVKDICDISKSTNVPFCTPIEQKNSFLGSESDAVENDTREQGEMLLANDRKGLFYDFVGSPARGKGQHLEWSSDASNGVYLCPYFIVATSNGIEVHNSWRYQRIQMIPFSSPRSMEISRLHSESVAGAMEAFSCYDVVDGVVVCSQSSVILLKMRPLQEQVFFLFVCNAQINILISDEYKNFDDALTLCNLFPRGKEMIRDQFKTQIARLKGLYLFSEGKYDKAISFLQRGQVPTRQVLSLYPSIIPDDLPTDMYAMLRVNDVQIALSEARVRFANGGKRGDRRATSASQHAKTAIVGRRRFIPSLFS</sequence>
<dbReference type="InterPro" id="IPR032914">
    <property type="entry name" value="Vam6/VPS39/TRAP1"/>
</dbReference>
<dbReference type="InParanoid" id="D8LXN8"/>
<keyword evidence="7" id="KW-1185">Reference proteome</keyword>